<dbReference type="SUPFAM" id="SSF81301">
    <property type="entry name" value="Nucleotidyltransferase"/>
    <property type="match status" value="1"/>
</dbReference>
<dbReference type="RefSeq" id="WP_397061918.1">
    <property type="nucleotide sequence ID" value="NZ_JBIRYL010000001.1"/>
</dbReference>
<proteinExistence type="predicted"/>
<evidence type="ECO:0000259" key="1">
    <source>
        <dbReference type="Pfam" id="PF01909"/>
    </source>
</evidence>
<gene>
    <name evidence="2" type="ORF">ACH49Z_11955</name>
</gene>
<name>A0ABW7VYJ8_9NOCA</name>
<dbReference type="InterPro" id="IPR043519">
    <property type="entry name" value="NT_sf"/>
</dbReference>
<protein>
    <submittedName>
        <fullName evidence="2">Nucleotidyltransferase domain-containing protein</fullName>
    </submittedName>
</protein>
<feature type="domain" description="Polymerase nucleotidyl transferase" evidence="1">
    <location>
        <begin position="10"/>
        <end position="50"/>
    </location>
</feature>
<sequence length="58" mass="6135">MSIDGFDIARSLVCERFPGARAAWPGGSTVLGMATPTSDLDISVLLDGPPAPYRESLR</sequence>
<comment type="caution">
    <text evidence="2">The sequence shown here is derived from an EMBL/GenBank/DDBJ whole genome shotgun (WGS) entry which is preliminary data.</text>
</comment>
<organism evidence="2 3">
    <name type="scientific">Nocardia testacea</name>
    <dbReference type="NCBI Taxonomy" id="248551"/>
    <lineage>
        <taxon>Bacteria</taxon>
        <taxon>Bacillati</taxon>
        <taxon>Actinomycetota</taxon>
        <taxon>Actinomycetes</taxon>
        <taxon>Mycobacteriales</taxon>
        <taxon>Nocardiaceae</taxon>
        <taxon>Nocardia</taxon>
    </lineage>
</organism>
<dbReference type="EMBL" id="JBIRYL010000001">
    <property type="protein sequence ID" value="MFI2230553.1"/>
    <property type="molecule type" value="Genomic_DNA"/>
</dbReference>
<dbReference type="Proteomes" id="UP001611494">
    <property type="component" value="Unassembled WGS sequence"/>
</dbReference>
<evidence type="ECO:0000313" key="3">
    <source>
        <dbReference type="Proteomes" id="UP001611494"/>
    </source>
</evidence>
<dbReference type="Pfam" id="PF01909">
    <property type="entry name" value="NTP_transf_2"/>
    <property type="match status" value="1"/>
</dbReference>
<evidence type="ECO:0000313" key="2">
    <source>
        <dbReference type="EMBL" id="MFI2230553.1"/>
    </source>
</evidence>
<accession>A0ABW7VYJ8</accession>
<reference evidence="2 3" key="1">
    <citation type="submission" date="2024-10" db="EMBL/GenBank/DDBJ databases">
        <title>The Natural Products Discovery Center: Release of the First 8490 Sequenced Strains for Exploring Actinobacteria Biosynthetic Diversity.</title>
        <authorList>
            <person name="Kalkreuter E."/>
            <person name="Kautsar S.A."/>
            <person name="Yang D."/>
            <person name="Bader C.D."/>
            <person name="Teijaro C.N."/>
            <person name="Fluegel L."/>
            <person name="Davis C.M."/>
            <person name="Simpson J.R."/>
            <person name="Lauterbach L."/>
            <person name="Steele A.D."/>
            <person name="Gui C."/>
            <person name="Meng S."/>
            <person name="Li G."/>
            <person name="Viehrig K."/>
            <person name="Ye F."/>
            <person name="Su P."/>
            <person name="Kiefer A.F."/>
            <person name="Nichols A."/>
            <person name="Cepeda A.J."/>
            <person name="Yan W."/>
            <person name="Fan B."/>
            <person name="Jiang Y."/>
            <person name="Adhikari A."/>
            <person name="Zheng C.-J."/>
            <person name="Schuster L."/>
            <person name="Cowan T.M."/>
            <person name="Smanski M.J."/>
            <person name="Chevrette M.G."/>
            <person name="De Carvalho L.P.S."/>
            <person name="Shen B."/>
        </authorList>
    </citation>
    <scope>NUCLEOTIDE SEQUENCE [LARGE SCALE GENOMIC DNA]</scope>
    <source>
        <strain evidence="2 3">NPDC019377</strain>
    </source>
</reference>
<keyword evidence="3" id="KW-1185">Reference proteome</keyword>
<dbReference type="InterPro" id="IPR002934">
    <property type="entry name" value="Polymerase_NTP_transf_dom"/>
</dbReference>